<reference evidence="2" key="1">
    <citation type="journal article" date="2020" name="Stud. Mycol.">
        <title>101 Dothideomycetes genomes: a test case for predicting lifestyles and emergence of pathogens.</title>
        <authorList>
            <person name="Haridas S."/>
            <person name="Albert R."/>
            <person name="Binder M."/>
            <person name="Bloem J."/>
            <person name="Labutti K."/>
            <person name="Salamov A."/>
            <person name="Andreopoulos B."/>
            <person name="Baker S."/>
            <person name="Barry K."/>
            <person name="Bills G."/>
            <person name="Bluhm B."/>
            <person name="Cannon C."/>
            <person name="Castanera R."/>
            <person name="Culley D."/>
            <person name="Daum C."/>
            <person name="Ezra D."/>
            <person name="Gonzalez J."/>
            <person name="Henrissat B."/>
            <person name="Kuo A."/>
            <person name="Liang C."/>
            <person name="Lipzen A."/>
            <person name="Lutzoni F."/>
            <person name="Magnuson J."/>
            <person name="Mondo S."/>
            <person name="Nolan M."/>
            <person name="Ohm R."/>
            <person name="Pangilinan J."/>
            <person name="Park H.-J."/>
            <person name="Ramirez L."/>
            <person name="Alfaro M."/>
            <person name="Sun H."/>
            <person name="Tritt A."/>
            <person name="Yoshinaga Y."/>
            <person name="Zwiers L.-H."/>
            <person name="Turgeon B."/>
            <person name="Goodwin S."/>
            <person name="Spatafora J."/>
            <person name="Crous P."/>
            <person name="Grigoriev I."/>
        </authorList>
    </citation>
    <scope>NUCLEOTIDE SEQUENCE</scope>
    <source>
        <strain evidence="2">CBS 119925</strain>
    </source>
</reference>
<evidence type="ECO:0000256" key="1">
    <source>
        <dbReference type="SAM" id="MobiDB-lite"/>
    </source>
</evidence>
<dbReference type="OrthoDB" id="3801079at2759"/>
<accession>A0A6A6VH51</accession>
<protein>
    <recommendedName>
        <fullName evidence="4">Chromodomain-helicase-DNA-binding protein 1-like C-terminal domain-containing protein</fullName>
    </recommendedName>
</protein>
<dbReference type="Proteomes" id="UP000799440">
    <property type="component" value="Unassembled WGS sequence"/>
</dbReference>
<evidence type="ECO:0000313" key="3">
    <source>
        <dbReference type="Proteomes" id="UP000799440"/>
    </source>
</evidence>
<proteinExistence type="predicted"/>
<feature type="compositionally biased region" description="Low complexity" evidence="1">
    <location>
        <begin position="117"/>
        <end position="140"/>
    </location>
</feature>
<gene>
    <name evidence="2" type="ORF">M011DRAFT_348552</name>
</gene>
<feature type="region of interest" description="Disordered" evidence="1">
    <location>
        <begin position="1"/>
        <end position="27"/>
    </location>
</feature>
<evidence type="ECO:0008006" key="4">
    <source>
        <dbReference type="Google" id="ProtNLM"/>
    </source>
</evidence>
<feature type="compositionally biased region" description="Polar residues" evidence="1">
    <location>
        <begin position="141"/>
        <end position="150"/>
    </location>
</feature>
<dbReference type="EMBL" id="MU006569">
    <property type="protein sequence ID" value="KAF2748427.1"/>
    <property type="molecule type" value="Genomic_DNA"/>
</dbReference>
<feature type="region of interest" description="Disordered" evidence="1">
    <location>
        <begin position="117"/>
        <end position="158"/>
    </location>
</feature>
<feature type="region of interest" description="Disordered" evidence="1">
    <location>
        <begin position="296"/>
        <end position="318"/>
    </location>
</feature>
<feature type="compositionally biased region" description="Basic residues" evidence="1">
    <location>
        <begin position="426"/>
        <end position="435"/>
    </location>
</feature>
<evidence type="ECO:0000313" key="2">
    <source>
        <dbReference type="EMBL" id="KAF2748427.1"/>
    </source>
</evidence>
<name>A0A6A6VH51_9PLEO</name>
<dbReference type="AlphaFoldDB" id="A0A6A6VH51"/>
<organism evidence="2 3">
    <name type="scientific">Sporormia fimetaria CBS 119925</name>
    <dbReference type="NCBI Taxonomy" id="1340428"/>
    <lineage>
        <taxon>Eukaryota</taxon>
        <taxon>Fungi</taxon>
        <taxon>Dikarya</taxon>
        <taxon>Ascomycota</taxon>
        <taxon>Pezizomycotina</taxon>
        <taxon>Dothideomycetes</taxon>
        <taxon>Pleosporomycetidae</taxon>
        <taxon>Pleosporales</taxon>
        <taxon>Sporormiaceae</taxon>
        <taxon>Sporormia</taxon>
    </lineage>
</organism>
<sequence>MPTLIASPTDDKSKRAPASDSATNHLANVSDSSLACKMWDREVRFSFEPLLSERDDDAAASADSEQRSDYTLQDPAVVQGAGTSQQGSSRAVEASTFTATADSGDNTAGISDIQSISVSSSSSSNPVHPSPSADASIDSPTLRSSSSQPILTAPDLLPDRTATMDDYASRNVTACPLQAPCYYPDDPEARDILEGPGGVKSILDGMRNTFGKDGIMPSHHSLRIVGPMQLVKPRMLHIGRYIVAQTENRPDGPQMEMRLCKYIAQNYWPFPIIDEFTHLRVHETYRNALWKANLGKDSRDQNTKGDSGKGGDSSDSRNALLGGNMEYLTGASRNEFIFLADGHFADDADDEVADDEDSDDGSTAPVPDHMMSVIASVYGFVSPDGAHGAHDTSFAETSPSKRIRLDPAGEEMAYCSETTIGLNGRSRSRSSSHIRRNSEEY</sequence>
<feature type="compositionally biased region" description="Polar residues" evidence="1">
    <location>
        <begin position="81"/>
        <end position="95"/>
    </location>
</feature>
<feature type="compositionally biased region" description="Basic and acidic residues" evidence="1">
    <location>
        <begin position="296"/>
        <end position="315"/>
    </location>
</feature>
<feature type="region of interest" description="Disordered" evidence="1">
    <location>
        <begin position="49"/>
        <end position="95"/>
    </location>
</feature>
<keyword evidence="3" id="KW-1185">Reference proteome</keyword>
<feature type="region of interest" description="Disordered" evidence="1">
    <location>
        <begin position="387"/>
        <end position="441"/>
    </location>
</feature>